<evidence type="ECO:0000256" key="2">
    <source>
        <dbReference type="ARBA" id="ARBA00007866"/>
    </source>
</evidence>
<dbReference type="GeneID" id="73047007"/>
<dbReference type="InterPro" id="IPR014222">
    <property type="entry name" value="Cyt_c_oxidase_su2"/>
</dbReference>
<sequence>MVSSAGALLLAASEFLPAQSGIVPKGTRVEVFQRIFTVFLVLGTLVGVVVIGYMVYNAYKYRDGDGRATEDEGPRLGELPTGGGGGRKLFFSFGLSTIIVVSLIAWTYGTLLYVEENPPGEGEEGLEIDVVGYRFGWDFVYPNGHTSSTLRVPENETVHLQVTSEDVFHTFGVPELRVKTDAIPGQKTDTWFRTNETGTYEARCFELCGAGHSYMTADVVVMDAEAYESWYANTTSANGSASNSSALDAPRDVTSRPASATAPASVNALEVGT</sequence>
<evidence type="ECO:0000256" key="10">
    <source>
        <dbReference type="ARBA" id="ARBA00023136"/>
    </source>
</evidence>
<dbReference type="InterPro" id="IPR045187">
    <property type="entry name" value="CcO_II"/>
</dbReference>
<keyword evidence="10 12" id="KW-0472">Membrane</keyword>
<comment type="similarity">
    <text evidence="2">Belongs to the cytochrome c oxidase subunit 2 family.</text>
</comment>
<keyword evidence="15" id="KW-1185">Reference proteome</keyword>
<organism evidence="14 15">
    <name type="scientific">Halorussus aquaticus</name>
    <dbReference type="NCBI Taxonomy" id="2953748"/>
    <lineage>
        <taxon>Archaea</taxon>
        <taxon>Methanobacteriati</taxon>
        <taxon>Methanobacteriota</taxon>
        <taxon>Stenosarchaea group</taxon>
        <taxon>Halobacteria</taxon>
        <taxon>Halobacteriales</taxon>
        <taxon>Haladaptataceae</taxon>
        <taxon>Halorussus</taxon>
    </lineage>
</organism>
<dbReference type="PROSITE" id="PS00078">
    <property type="entry name" value="COX2"/>
    <property type="match status" value="1"/>
</dbReference>
<evidence type="ECO:0000256" key="12">
    <source>
        <dbReference type="SAM" id="Phobius"/>
    </source>
</evidence>
<dbReference type="NCBIfam" id="TIGR02866">
    <property type="entry name" value="CoxB"/>
    <property type="match status" value="1"/>
</dbReference>
<dbReference type="GO" id="GO:0016020">
    <property type="term" value="C:membrane"/>
    <property type="evidence" value="ECO:0007669"/>
    <property type="project" value="UniProtKB-SubCell"/>
</dbReference>
<dbReference type="PANTHER" id="PTHR22888:SF9">
    <property type="entry name" value="CYTOCHROME C OXIDASE SUBUNIT 2"/>
    <property type="match status" value="1"/>
</dbReference>
<keyword evidence="3" id="KW-0813">Transport</keyword>
<feature type="compositionally biased region" description="Low complexity" evidence="11">
    <location>
        <begin position="236"/>
        <end position="246"/>
    </location>
</feature>
<dbReference type="AlphaFoldDB" id="A0ABD5Q0P7"/>
<dbReference type="SUPFAM" id="SSF49503">
    <property type="entry name" value="Cupredoxins"/>
    <property type="match status" value="1"/>
</dbReference>
<feature type="compositionally biased region" description="Low complexity" evidence="11">
    <location>
        <begin position="255"/>
        <end position="265"/>
    </location>
</feature>
<evidence type="ECO:0000256" key="3">
    <source>
        <dbReference type="ARBA" id="ARBA00022448"/>
    </source>
</evidence>
<dbReference type="Gene3D" id="2.60.40.420">
    <property type="entry name" value="Cupredoxins - blue copper proteins"/>
    <property type="match status" value="1"/>
</dbReference>
<name>A0ABD5Q0P7_9EURY</name>
<keyword evidence="5 12" id="KW-0812">Transmembrane</keyword>
<evidence type="ECO:0000256" key="6">
    <source>
        <dbReference type="ARBA" id="ARBA00022723"/>
    </source>
</evidence>
<feature type="domain" description="Cytochrome oxidase subunit II copper A binding" evidence="13">
    <location>
        <begin position="123"/>
        <end position="233"/>
    </location>
</feature>
<feature type="transmembrane region" description="Helical" evidence="12">
    <location>
        <begin position="36"/>
        <end position="56"/>
    </location>
</feature>
<feature type="region of interest" description="Disordered" evidence="11">
    <location>
        <begin position="236"/>
        <end position="273"/>
    </location>
</feature>
<dbReference type="InterPro" id="IPR002429">
    <property type="entry name" value="CcO_II-like_C"/>
</dbReference>
<feature type="transmembrane region" description="Helical" evidence="12">
    <location>
        <begin position="89"/>
        <end position="109"/>
    </location>
</feature>
<keyword evidence="8 12" id="KW-1133">Transmembrane helix</keyword>
<dbReference type="EMBL" id="JBHSHT010000001">
    <property type="protein sequence ID" value="MFC4823746.1"/>
    <property type="molecule type" value="Genomic_DNA"/>
</dbReference>
<comment type="subcellular location">
    <subcellularLocation>
        <location evidence="1">Membrane</location>
        <topology evidence="1">Multi-pass membrane protein</topology>
    </subcellularLocation>
</comment>
<evidence type="ECO:0000256" key="5">
    <source>
        <dbReference type="ARBA" id="ARBA00022692"/>
    </source>
</evidence>
<keyword evidence="6" id="KW-0479">Metal-binding</keyword>
<evidence type="ECO:0000313" key="15">
    <source>
        <dbReference type="Proteomes" id="UP001595945"/>
    </source>
</evidence>
<gene>
    <name evidence="14" type="primary">coxB</name>
    <name evidence="14" type="ORF">ACFO9K_05690</name>
</gene>
<evidence type="ECO:0000259" key="13">
    <source>
        <dbReference type="PROSITE" id="PS50857"/>
    </source>
</evidence>
<dbReference type="Proteomes" id="UP001595945">
    <property type="component" value="Unassembled WGS sequence"/>
</dbReference>
<dbReference type="Pfam" id="PF00116">
    <property type="entry name" value="COX2"/>
    <property type="match status" value="1"/>
</dbReference>
<dbReference type="GO" id="GO:0046872">
    <property type="term" value="F:metal ion binding"/>
    <property type="evidence" value="ECO:0007669"/>
    <property type="project" value="UniProtKB-KW"/>
</dbReference>
<evidence type="ECO:0000256" key="1">
    <source>
        <dbReference type="ARBA" id="ARBA00004141"/>
    </source>
</evidence>
<accession>A0ABD5Q0P7</accession>
<keyword evidence="9" id="KW-0186">Copper</keyword>
<keyword evidence="4" id="KW-0679">Respiratory chain</keyword>
<proteinExistence type="inferred from homology"/>
<evidence type="ECO:0000256" key="4">
    <source>
        <dbReference type="ARBA" id="ARBA00022660"/>
    </source>
</evidence>
<evidence type="ECO:0000256" key="8">
    <source>
        <dbReference type="ARBA" id="ARBA00022989"/>
    </source>
</evidence>
<protein>
    <submittedName>
        <fullName evidence="14">Cytochrome c oxidase subunit II</fullName>
    </submittedName>
</protein>
<keyword evidence="7" id="KW-0249">Electron transport</keyword>
<reference evidence="14 15" key="1">
    <citation type="journal article" date="2019" name="Int. J. Syst. Evol. Microbiol.">
        <title>The Global Catalogue of Microorganisms (GCM) 10K type strain sequencing project: providing services to taxonomists for standard genome sequencing and annotation.</title>
        <authorList>
            <consortium name="The Broad Institute Genomics Platform"/>
            <consortium name="The Broad Institute Genome Sequencing Center for Infectious Disease"/>
            <person name="Wu L."/>
            <person name="Ma J."/>
        </authorList>
    </citation>
    <scope>NUCLEOTIDE SEQUENCE [LARGE SCALE GENOMIC DNA]</scope>
    <source>
        <strain evidence="14 15">XZYJ18</strain>
    </source>
</reference>
<dbReference type="RefSeq" id="WP_254270332.1">
    <property type="nucleotide sequence ID" value="NZ_CP100401.1"/>
</dbReference>
<evidence type="ECO:0000313" key="14">
    <source>
        <dbReference type="EMBL" id="MFC4823746.1"/>
    </source>
</evidence>
<evidence type="ECO:0000256" key="11">
    <source>
        <dbReference type="SAM" id="MobiDB-lite"/>
    </source>
</evidence>
<dbReference type="PANTHER" id="PTHR22888">
    <property type="entry name" value="CYTOCHROME C OXIDASE, SUBUNIT II"/>
    <property type="match status" value="1"/>
</dbReference>
<evidence type="ECO:0000256" key="9">
    <source>
        <dbReference type="ARBA" id="ARBA00023008"/>
    </source>
</evidence>
<dbReference type="InterPro" id="IPR001505">
    <property type="entry name" value="Copper_CuA"/>
</dbReference>
<comment type="caution">
    <text evidence="14">The sequence shown here is derived from an EMBL/GenBank/DDBJ whole genome shotgun (WGS) entry which is preliminary data.</text>
</comment>
<dbReference type="InterPro" id="IPR008972">
    <property type="entry name" value="Cupredoxin"/>
</dbReference>
<evidence type="ECO:0000256" key="7">
    <source>
        <dbReference type="ARBA" id="ARBA00022982"/>
    </source>
</evidence>
<dbReference type="PROSITE" id="PS50857">
    <property type="entry name" value="COX2_CUA"/>
    <property type="match status" value="1"/>
</dbReference>